<reference evidence="1" key="1">
    <citation type="submission" date="2014-09" db="EMBL/GenBank/DDBJ databases">
        <authorList>
            <person name="Magalhaes I.L.F."/>
            <person name="Oliveira U."/>
            <person name="Santos F.R."/>
            <person name="Vidigal T.H.D.A."/>
            <person name="Brescovit A.D."/>
            <person name="Santos A.J."/>
        </authorList>
    </citation>
    <scope>NUCLEOTIDE SEQUENCE</scope>
    <source>
        <tissue evidence="1">Shoot tissue taken approximately 20 cm above the soil surface</tissue>
    </source>
</reference>
<name>A0A0A9G9E2_ARUDO</name>
<sequence>MERKNFLLHYETDSQNCGFLLLLMLTNSRA</sequence>
<proteinExistence type="predicted"/>
<protein>
    <submittedName>
        <fullName evidence="1">Uncharacterized protein</fullName>
    </submittedName>
</protein>
<reference evidence="1" key="2">
    <citation type="journal article" date="2015" name="Data Brief">
        <title>Shoot transcriptome of the giant reed, Arundo donax.</title>
        <authorList>
            <person name="Barrero R.A."/>
            <person name="Guerrero F.D."/>
            <person name="Moolhuijzen P."/>
            <person name="Goolsby J.A."/>
            <person name="Tidwell J."/>
            <person name="Bellgard S.E."/>
            <person name="Bellgard M.I."/>
        </authorList>
    </citation>
    <scope>NUCLEOTIDE SEQUENCE</scope>
    <source>
        <tissue evidence="1">Shoot tissue taken approximately 20 cm above the soil surface</tissue>
    </source>
</reference>
<dbReference type="AlphaFoldDB" id="A0A0A9G9E2"/>
<accession>A0A0A9G9E2</accession>
<dbReference type="EMBL" id="GBRH01178745">
    <property type="protein sequence ID" value="JAE19151.1"/>
    <property type="molecule type" value="Transcribed_RNA"/>
</dbReference>
<dbReference type="EMBL" id="GBRH01281058">
    <property type="protein sequence ID" value="JAD16837.1"/>
    <property type="molecule type" value="Transcribed_RNA"/>
</dbReference>
<organism evidence="1">
    <name type="scientific">Arundo donax</name>
    <name type="common">Giant reed</name>
    <name type="synonym">Donax arundinaceus</name>
    <dbReference type="NCBI Taxonomy" id="35708"/>
    <lineage>
        <taxon>Eukaryota</taxon>
        <taxon>Viridiplantae</taxon>
        <taxon>Streptophyta</taxon>
        <taxon>Embryophyta</taxon>
        <taxon>Tracheophyta</taxon>
        <taxon>Spermatophyta</taxon>
        <taxon>Magnoliopsida</taxon>
        <taxon>Liliopsida</taxon>
        <taxon>Poales</taxon>
        <taxon>Poaceae</taxon>
        <taxon>PACMAD clade</taxon>
        <taxon>Arundinoideae</taxon>
        <taxon>Arundineae</taxon>
        <taxon>Arundo</taxon>
    </lineage>
</organism>
<evidence type="ECO:0000313" key="1">
    <source>
        <dbReference type="EMBL" id="JAE19151.1"/>
    </source>
</evidence>